<dbReference type="InterPro" id="IPR036390">
    <property type="entry name" value="WH_DNA-bd_sf"/>
</dbReference>
<dbReference type="PANTHER" id="PTHR18964">
    <property type="entry name" value="ROK (REPRESSOR, ORF, KINASE) FAMILY"/>
    <property type="match status" value="1"/>
</dbReference>
<dbReference type="InterPro" id="IPR000835">
    <property type="entry name" value="HTH_MarR-typ"/>
</dbReference>
<keyword evidence="4" id="KW-1185">Reference proteome</keyword>
<dbReference type="Gene3D" id="3.30.420.40">
    <property type="match status" value="2"/>
</dbReference>
<evidence type="ECO:0000259" key="2">
    <source>
        <dbReference type="Pfam" id="PF12802"/>
    </source>
</evidence>
<comment type="similarity">
    <text evidence="1">Belongs to the ROK (NagC/XylR) family.</text>
</comment>
<dbReference type="EMBL" id="NIDE01000014">
    <property type="protein sequence ID" value="OWK38017.1"/>
    <property type="molecule type" value="Genomic_DNA"/>
</dbReference>
<proteinExistence type="inferred from homology"/>
<protein>
    <submittedName>
        <fullName evidence="3">N-acetylglucosamine-6P-responsive transcriptional repressor NagC, ROK family</fullName>
    </submittedName>
</protein>
<dbReference type="InterPro" id="IPR036388">
    <property type="entry name" value="WH-like_DNA-bd_sf"/>
</dbReference>
<feature type="domain" description="HTH marR-type" evidence="2">
    <location>
        <begin position="16"/>
        <end position="66"/>
    </location>
</feature>
<organism evidence="3 4">
    <name type="scientific">Fimbriiglobus ruber</name>
    <dbReference type="NCBI Taxonomy" id="1908690"/>
    <lineage>
        <taxon>Bacteria</taxon>
        <taxon>Pseudomonadati</taxon>
        <taxon>Planctomycetota</taxon>
        <taxon>Planctomycetia</taxon>
        <taxon>Gemmatales</taxon>
        <taxon>Gemmataceae</taxon>
        <taxon>Fimbriiglobus</taxon>
    </lineage>
</organism>
<reference evidence="4" key="1">
    <citation type="submission" date="2017-06" db="EMBL/GenBank/DDBJ databases">
        <title>Genome analysis of Fimbriiglobus ruber SP5, the first member of the order Planctomycetales with confirmed chitinolytic capability.</title>
        <authorList>
            <person name="Ravin N.V."/>
            <person name="Rakitin A.L."/>
            <person name="Ivanova A.A."/>
            <person name="Beletsky A.V."/>
            <person name="Kulichevskaya I.S."/>
            <person name="Mardanov A.V."/>
            <person name="Dedysh S.N."/>
        </authorList>
    </citation>
    <scope>NUCLEOTIDE SEQUENCE [LARGE SCALE GENOMIC DNA]</scope>
    <source>
        <strain evidence="4">SP5</strain>
    </source>
</reference>
<dbReference type="RefSeq" id="WP_088257829.1">
    <property type="nucleotide sequence ID" value="NZ_NIDE01000014.1"/>
</dbReference>
<dbReference type="PANTHER" id="PTHR18964:SF149">
    <property type="entry name" value="BIFUNCTIONAL UDP-N-ACETYLGLUCOSAMINE 2-EPIMERASE_N-ACETYLMANNOSAMINE KINASE"/>
    <property type="match status" value="1"/>
</dbReference>
<dbReference type="Pfam" id="PF00480">
    <property type="entry name" value="ROK"/>
    <property type="match status" value="1"/>
</dbReference>
<dbReference type="Proteomes" id="UP000214646">
    <property type="component" value="Unassembled WGS sequence"/>
</dbReference>
<dbReference type="GO" id="GO:0003700">
    <property type="term" value="F:DNA-binding transcription factor activity"/>
    <property type="evidence" value="ECO:0007669"/>
    <property type="project" value="InterPro"/>
</dbReference>
<dbReference type="AlphaFoldDB" id="A0A225DPC6"/>
<name>A0A225DPC6_9BACT</name>
<gene>
    <name evidence="3" type="ORF">FRUB_07137</name>
</gene>
<dbReference type="InterPro" id="IPR000600">
    <property type="entry name" value="ROK"/>
</dbReference>
<dbReference type="SUPFAM" id="SSF46785">
    <property type="entry name" value="Winged helix' DNA-binding domain"/>
    <property type="match status" value="1"/>
</dbReference>
<comment type="caution">
    <text evidence="3">The sequence shown here is derived from an EMBL/GenBank/DDBJ whole genome shotgun (WGS) entry which is preliminary data.</text>
</comment>
<dbReference type="Pfam" id="PF12802">
    <property type="entry name" value="MarR_2"/>
    <property type="match status" value="1"/>
</dbReference>
<dbReference type="SUPFAM" id="SSF53067">
    <property type="entry name" value="Actin-like ATPase domain"/>
    <property type="match status" value="1"/>
</dbReference>
<dbReference type="Gene3D" id="1.10.10.10">
    <property type="entry name" value="Winged helix-like DNA-binding domain superfamily/Winged helix DNA-binding domain"/>
    <property type="match status" value="1"/>
</dbReference>
<dbReference type="InterPro" id="IPR043129">
    <property type="entry name" value="ATPase_NBD"/>
</dbReference>
<evidence type="ECO:0000313" key="4">
    <source>
        <dbReference type="Proteomes" id="UP000214646"/>
    </source>
</evidence>
<sequence>MSLIPALRPSQVGKLNERQVLRVIQSRGPLSRAEVARQSGLSAPTVSKAVASLIVAGLLEEAEPDDSAPGRGRPAPKLRVASAWVQVLGVVIDAGHCTVTSAGLDGVMHPESLATVPTPRTYAALLTALTTRCRAAVDKPGVTTLGLGLSLPGLIDHPTGTGVLSPNVPITNGQTPAADLGTRLGLPAVHIQESHALCLAERDHGLAVGLTDFAMMDASTGIGLGVMSGGRLLLGTRGLAGELGHMTVVAENGPRCGCGNEGCLEAIASDAALATRVAARVGEPVSVDDVVEMARAGRPEVAAELPLTARYLAIGVGTVINLFNPSTVFIHSRLFEAVPGLFEQVVELARGRSLPPTLRDCEIVRARGNKPQGAVAGIVQHLTNAVAPGLEHV</sequence>
<dbReference type="OrthoDB" id="9795247at2"/>
<evidence type="ECO:0000313" key="3">
    <source>
        <dbReference type="EMBL" id="OWK38017.1"/>
    </source>
</evidence>
<evidence type="ECO:0000256" key="1">
    <source>
        <dbReference type="ARBA" id="ARBA00006479"/>
    </source>
</evidence>
<accession>A0A225DPC6</accession>